<accession>A0A8H3PA54</accession>
<reference evidence="1 2" key="1">
    <citation type="submission" date="2020-01" db="EMBL/GenBank/DDBJ databases">
        <title>Draft genome sequence of Aspergillus udagawae IFM 46972.</title>
        <authorList>
            <person name="Takahashi H."/>
            <person name="Yaguchi T."/>
        </authorList>
    </citation>
    <scope>NUCLEOTIDE SEQUENCE [LARGE SCALE GENOMIC DNA]</scope>
    <source>
        <strain evidence="1 2">IFM 46972</strain>
    </source>
</reference>
<name>A0A8H3PA54_9EURO</name>
<dbReference type="EMBL" id="BLKC01000077">
    <property type="protein sequence ID" value="GFF49045.1"/>
    <property type="molecule type" value="Genomic_DNA"/>
</dbReference>
<comment type="caution">
    <text evidence="1">The sequence shown here is derived from an EMBL/GenBank/DDBJ whole genome shotgun (WGS) entry which is preliminary data.</text>
</comment>
<evidence type="ECO:0000313" key="2">
    <source>
        <dbReference type="Proteomes" id="UP000465221"/>
    </source>
</evidence>
<protein>
    <submittedName>
        <fullName evidence="1">Uncharacterized protein</fullName>
    </submittedName>
</protein>
<feature type="non-terminal residue" evidence="1">
    <location>
        <position position="1"/>
    </location>
</feature>
<gene>
    <name evidence="1" type="ORF">IFM46972_08705</name>
</gene>
<evidence type="ECO:0000313" key="1">
    <source>
        <dbReference type="EMBL" id="GFF49045.1"/>
    </source>
</evidence>
<proteinExistence type="predicted"/>
<dbReference type="Proteomes" id="UP000465221">
    <property type="component" value="Unassembled WGS sequence"/>
</dbReference>
<organism evidence="1 2">
    <name type="scientific">Aspergillus udagawae</name>
    <dbReference type="NCBI Taxonomy" id="91492"/>
    <lineage>
        <taxon>Eukaryota</taxon>
        <taxon>Fungi</taxon>
        <taxon>Dikarya</taxon>
        <taxon>Ascomycota</taxon>
        <taxon>Pezizomycotina</taxon>
        <taxon>Eurotiomycetes</taxon>
        <taxon>Eurotiomycetidae</taxon>
        <taxon>Eurotiales</taxon>
        <taxon>Aspergillaceae</taxon>
        <taxon>Aspergillus</taxon>
        <taxon>Aspergillus subgen. Fumigati</taxon>
    </lineage>
</organism>
<dbReference type="AlphaFoldDB" id="A0A8H3PA54"/>
<sequence length="158" mass="18005">NYNISNFEDRNQVPSPISICSQSQSLAINVRYAPDNPHSLYYTNQSEELTDLHCLRIIETLHGSEDSLDPQEKAFVIKISRLVEGEGWFGSERDIIVVSFMRFMRDLAVGEEALEETWCRRGKGEEGASSRRGYGPFMTVWKLQSGRQAMVTTSMMTM</sequence>